<dbReference type="AlphaFoldDB" id="A0A4U3LNK6"/>
<dbReference type="EMBL" id="SZPZ01000003">
    <property type="protein sequence ID" value="TKK77381.1"/>
    <property type="molecule type" value="Genomic_DNA"/>
</dbReference>
<name>A0A4U3LNK6_9ACTN</name>
<evidence type="ECO:0000313" key="2">
    <source>
        <dbReference type="EMBL" id="TKK77381.1"/>
    </source>
</evidence>
<evidence type="ECO:0000256" key="1">
    <source>
        <dbReference type="SAM" id="Phobius"/>
    </source>
</evidence>
<keyword evidence="1" id="KW-0472">Membrane</keyword>
<keyword evidence="3" id="KW-1185">Reference proteome</keyword>
<dbReference type="RefSeq" id="WP_137255557.1">
    <property type="nucleotide sequence ID" value="NZ_JBHSPQ010000002.1"/>
</dbReference>
<sequence length="347" mass="37036">MNSAFGGGGVRGVLGYIGIALAVIILVNLVVRRLGGWKKLLGWISRQIRQTVRAFVEPIAARRRYRRRLRLLSQVLRDSEGWAEAERAIVAAAGISPGMAPYAVALAKQRIGVLVAGASELEPPKPWSADSQDPRLWWIDRADLPESVSVREMPLLVCVGTDAGGGYVIMLDLLSGPRTLSVYGVDRTARAVVQAMAAQLDVRLPVGAIEVAEGIHPRHDGMPLEEAARRLGAWFVVGVGPLAGPLPAGRRMLSLGVARGSSRLLEAMPDQSLRLLGAPPWLRIDPLPLAKAVARSIRRLPPHEFESGVPFSPAAVSTDDLSDLDVSAGTVGVSALTSDEGKTASWS</sequence>
<organism evidence="2 3">
    <name type="scientific">Kribbella jiaozuonensis</name>
    <dbReference type="NCBI Taxonomy" id="2575441"/>
    <lineage>
        <taxon>Bacteria</taxon>
        <taxon>Bacillati</taxon>
        <taxon>Actinomycetota</taxon>
        <taxon>Actinomycetes</taxon>
        <taxon>Propionibacteriales</taxon>
        <taxon>Kribbellaceae</taxon>
        <taxon>Kribbella</taxon>
    </lineage>
</organism>
<feature type="transmembrane region" description="Helical" evidence="1">
    <location>
        <begin position="12"/>
        <end position="31"/>
    </location>
</feature>
<keyword evidence="1" id="KW-1133">Transmembrane helix</keyword>
<dbReference type="OrthoDB" id="3382127at2"/>
<comment type="caution">
    <text evidence="2">The sequence shown here is derived from an EMBL/GenBank/DDBJ whole genome shotgun (WGS) entry which is preliminary data.</text>
</comment>
<protein>
    <submittedName>
        <fullName evidence="2">Uncharacterized protein</fullName>
    </submittedName>
</protein>
<accession>A0A4U3LNK6</accession>
<gene>
    <name evidence="2" type="ORF">FDA38_19620</name>
</gene>
<keyword evidence="1" id="KW-0812">Transmembrane</keyword>
<proteinExistence type="predicted"/>
<dbReference type="Proteomes" id="UP000305836">
    <property type="component" value="Unassembled WGS sequence"/>
</dbReference>
<reference evidence="2 3" key="1">
    <citation type="submission" date="2019-04" db="EMBL/GenBank/DDBJ databases">
        <title>Kribbella sp. NEAU-THZ 27 nov., a novel actinomycete isolated from soil.</title>
        <authorList>
            <person name="Duan L."/>
        </authorList>
    </citation>
    <scope>NUCLEOTIDE SEQUENCE [LARGE SCALE GENOMIC DNA]</scope>
    <source>
        <strain evidence="3">NEAU-THZ27</strain>
    </source>
</reference>
<evidence type="ECO:0000313" key="3">
    <source>
        <dbReference type="Proteomes" id="UP000305836"/>
    </source>
</evidence>